<evidence type="ECO:0000256" key="12">
    <source>
        <dbReference type="ARBA" id="ARBA00023180"/>
    </source>
</evidence>
<dbReference type="PANTHER" id="PTHR24235">
    <property type="entry name" value="NEUROPEPTIDE Y RECEPTOR"/>
    <property type="match status" value="1"/>
</dbReference>
<evidence type="ECO:0000256" key="6">
    <source>
        <dbReference type="ARBA" id="ARBA00022989"/>
    </source>
</evidence>
<dbReference type="GO" id="GO:0043005">
    <property type="term" value="C:neuron projection"/>
    <property type="evidence" value="ECO:0007669"/>
    <property type="project" value="TreeGrafter"/>
</dbReference>
<dbReference type="PANTHER" id="PTHR24235:SF10">
    <property type="entry name" value="NEUROPEPTIDE Y RECEPTOR TYPE 5"/>
    <property type="match status" value="1"/>
</dbReference>
<feature type="domain" description="G-protein coupled receptors family 1 profile" evidence="18">
    <location>
        <begin position="56"/>
        <end position="422"/>
    </location>
</feature>
<evidence type="ECO:0000256" key="2">
    <source>
        <dbReference type="ARBA" id="ARBA00010663"/>
    </source>
</evidence>
<evidence type="ECO:0000256" key="7">
    <source>
        <dbReference type="ARBA" id="ARBA00023040"/>
    </source>
</evidence>
<keyword evidence="5 17" id="KW-0812">Transmembrane</keyword>
<keyword evidence="10" id="KW-1015">Disulfide bond</keyword>
<dbReference type="InterPro" id="IPR000611">
    <property type="entry name" value="NPY_rcpt"/>
</dbReference>
<dbReference type="GO" id="GO:0042923">
    <property type="term" value="F:neuropeptide binding"/>
    <property type="evidence" value="ECO:0007669"/>
    <property type="project" value="TreeGrafter"/>
</dbReference>
<dbReference type="AlphaFoldDB" id="A0A444V7R2"/>
<feature type="transmembrane region" description="Helical" evidence="17">
    <location>
        <begin position="113"/>
        <end position="134"/>
    </location>
</feature>
<dbReference type="Pfam" id="PF00001">
    <property type="entry name" value="7tm_1"/>
    <property type="match status" value="1"/>
</dbReference>
<dbReference type="InterPro" id="IPR017452">
    <property type="entry name" value="GPCR_Rhodpsn_7TM"/>
</dbReference>
<comment type="caution">
    <text evidence="19">The sequence shown here is derived from an EMBL/GenBank/DDBJ whole genome shotgun (WGS) entry which is preliminary data.</text>
</comment>
<evidence type="ECO:0000256" key="16">
    <source>
        <dbReference type="ARBA" id="ARBA00032994"/>
    </source>
</evidence>
<dbReference type="Proteomes" id="UP000289886">
    <property type="component" value="Unassembled WGS sequence"/>
</dbReference>
<keyword evidence="12" id="KW-0325">Glycoprotein</keyword>
<keyword evidence="11 19" id="KW-0675">Receptor</keyword>
<feature type="transmembrane region" description="Helical" evidence="17">
    <location>
        <begin position="155"/>
        <end position="175"/>
    </location>
</feature>
<evidence type="ECO:0000313" key="19">
    <source>
        <dbReference type="EMBL" id="RXM96428.1"/>
    </source>
</evidence>
<evidence type="ECO:0000256" key="11">
    <source>
        <dbReference type="ARBA" id="ARBA00023170"/>
    </source>
</evidence>
<comment type="function">
    <text evidence="15">Receptor for neuropeptide Y and peptide YY. The activity of this receptor is mediated by G proteins that inhibit adenylate cyclase activity. Seems to be associated with food intake. Could be involved in feeding disorders.</text>
</comment>
<proteinExistence type="inferred from homology"/>
<evidence type="ECO:0000256" key="4">
    <source>
        <dbReference type="ARBA" id="ARBA00022475"/>
    </source>
</evidence>
<keyword evidence="20" id="KW-1185">Reference proteome</keyword>
<keyword evidence="6 17" id="KW-1133">Transmembrane helix</keyword>
<evidence type="ECO:0000256" key="13">
    <source>
        <dbReference type="ARBA" id="ARBA00023224"/>
    </source>
</evidence>
<evidence type="ECO:0000256" key="10">
    <source>
        <dbReference type="ARBA" id="ARBA00023157"/>
    </source>
</evidence>
<feature type="transmembrane region" description="Helical" evidence="17">
    <location>
        <begin position="207"/>
        <end position="227"/>
    </location>
</feature>
<dbReference type="GO" id="GO:0007268">
    <property type="term" value="P:chemical synaptic transmission"/>
    <property type="evidence" value="ECO:0007669"/>
    <property type="project" value="TreeGrafter"/>
</dbReference>
<feature type="transmembrane region" description="Helical" evidence="17">
    <location>
        <begin position="401"/>
        <end position="425"/>
    </location>
</feature>
<dbReference type="EMBL" id="SCEB01001635">
    <property type="protein sequence ID" value="RXM96428.1"/>
    <property type="molecule type" value="Genomic_DNA"/>
</dbReference>
<evidence type="ECO:0000259" key="18">
    <source>
        <dbReference type="PROSITE" id="PS50262"/>
    </source>
</evidence>
<evidence type="ECO:0000256" key="3">
    <source>
        <dbReference type="ARBA" id="ARBA00019481"/>
    </source>
</evidence>
<dbReference type="GO" id="GO:0045202">
    <property type="term" value="C:synapse"/>
    <property type="evidence" value="ECO:0007669"/>
    <property type="project" value="GOC"/>
</dbReference>
<evidence type="ECO:0000256" key="14">
    <source>
        <dbReference type="ARBA" id="ARBA00023288"/>
    </source>
</evidence>
<keyword evidence="14" id="KW-0449">Lipoprotein</keyword>
<comment type="subcellular location">
    <subcellularLocation>
        <location evidence="1">Cell membrane</location>
        <topology evidence="1">Multi-pass membrane protein</topology>
    </subcellularLocation>
</comment>
<keyword evidence="9" id="KW-0564">Palmitate</keyword>
<keyword evidence="13" id="KW-0807">Transducer</keyword>
<organism evidence="19 20">
    <name type="scientific">Acipenser ruthenus</name>
    <name type="common">Sterlet sturgeon</name>
    <dbReference type="NCBI Taxonomy" id="7906"/>
    <lineage>
        <taxon>Eukaryota</taxon>
        <taxon>Metazoa</taxon>
        <taxon>Chordata</taxon>
        <taxon>Craniata</taxon>
        <taxon>Vertebrata</taxon>
        <taxon>Euteleostomi</taxon>
        <taxon>Actinopterygii</taxon>
        <taxon>Chondrostei</taxon>
        <taxon>Acipenseriformes</taxon>
        <taxon>Acipenseridae</taxon>
        <taxon>Acipenser</taxon>
    </lineage>
</organism>
<dbReference type="PROSITE" id="PS50262">
    <property type="entry name" value="G_PROTEIN_RECEP_F1_2"/>
    <property type="match status" value="1"/>
</dbReference>
<keyword evidence="7" id="KW-0297">G-protein coupled receptor</keyword>
<dbReference type="InterPro" id="IPR000276">
    <property type="entry name" value="GPCR_Rhodpsn"/>
</dbReference>
<accession>A0A444V7R2</accession>
<evidence type="ECO:0000313" key="20">
    <source>
        <dbReference type="Proteomes" id="UP000289886"/>
    </source>
</evidence>
<evidence type="ECO:0000256" key="17">
    <source>
        <dbReference type="SAM" id="Phobius"/>
    </source>
</evidence>
<dbReference type="Gene3D" id="1.20.1070.10">
    <property type="entry name" value="Rhodopsin 7-helix transmembrane proteins"/>
    <property type="match status" value="1"/>
</dbReference>
<evidence type="ECO:0000256" key="8">
    <source>
        <dbReference type="ARBA" id="ARBA00023136"/>
    </source>
</evidence>
<dbReference type="PRINTS" id="PR00237">
    <property type="entry name" value="GPCRRHODOPSN"/>
</dbReference>
<gene>
    <name evidence="19" type="ORF">EOD39_15700</name>
</gene>
<reference evidence="19 20" key="1">
    <citation type="submission" date="2019-01" db="EMBL/GenBank/DDBJ databases">
        <title>Draft Genome and Complete Hox-Cluster Characterization of the Sterlet Sturgeon (Acipenser ruthenus).</title>
        <authorList>
            <person name="Wei Q."/>
        </authorList>
    </citation>
    <scope>NUCLEOTIDE SEQUENCE [LARGE SCALE GENOMIC DNA]</scope>
    <source>
        <strain evidence="19">WHYD16114868_AA</strain>
        <tissue evidence="19">Blood</tissue>
    </source>
</reference>
<dbReference type="PRINTS" id="PR01016">
    <property type="entry name" value="NRPEPTIDEY5R"/>
</dbReference>
<sequence length="443" mass="50540">MDLVYSNRSDVMSVNESSALYRSHFPSWEDFNSSVDDIRYFVIGVYTFVSLLGLLGNVLILMALIRKWKEKTVVNFLVGNLAFSDILVVLFCSPFTLTCVLLDHWIFGDIMCHIVPFLQCVSVMVSTLMLMSIAMVRHHMISHSLSRHLTVNTGYLLLGIIWTLSLSICSPLSVFHKTIELKETFHLDSLKNKFLCIESWPSDSYRIAFTISLLFVQYILPIVCLIVSHASVCRRVSSSVPNQEVLPEENKTIDLTLHQSDRHSCSAPQLSNSERWRLSIVRKQRKRYNKKCSSVMPVMYNHNNDSGELLHPKSKDQHTPSPNILLSSVPVCFELKAEENTELQKMLPISKSISRMKKRSKSVFYKLTIVILAFAISWMPLHIFHLVTDFGADLISSKHFKLVYCICHLLGMLSCCLNPILYGFLNNGIKADLISLIKCFYIS</sequence>
<dbReference type="GO" id="GO:0001601">
    <property type="term" value="F:peptide YY receptor activity"/>
    <property type="evidence" value="ECO:0007669"/>
    <property type="project" value="TreeGrafter"/>
</dbReference>
<dbReference type="GO" id="GO:0005886">
    <property type="term" value="C:plasma membrane"/>
    <property type="evidence" value="ECO:0007669"/>
    <property type="project" value="UniProtKB-SubCell"/>
</dbReference>
<evidence type="ECO:0000256" key="5">
    <source>
        <dbReference type="ARBA" id="ARBA00022692"/>
    </source>
</evidence>
<evidence type="ECO:0000256" key="15">
    <source>
        <dbReference type="ARBA" id="ARBA00024704"/>
    </source>
</evidence>
<dbReference type="PRINTS" id="PR01012">
    <property type="entry name" value="NRPEPTIDEYR"/>
</dbReference>
<dbReference type="SUPFAM" id="SSF81321">
    <property type="entry name" value="Family A G protein-coupled receptor-like"/>
    <property type="match status" value="1"/>
</dbReference>
<feature type="transmembrane region" description="Helical" evidence="17">
    <location>
        <begin position="38"/>
        <end position="65"/>
    </location>
</feature>
<comment type="similarity">
    <text evidence="2">Belongs to the G-protein coupled receptor 1 family.</text>
</comment>
<evidence type="ECO:0000256" key="9">
    <source>
        <dbReference type="ARBA" id="ARBA00023139"/>
    </source>
</evidence>
<keyword evidence="4" id="KW-1003">Cell membrane</keyword>
<protein>
    <recommendedName>
        <fullName evidence="3">Neuropeptide Y receptor type 5</fullName>
    </recommendedName>
    <alternativeName>
        <fullName evidence="16">NPY-Y5 receptor</fullName>
    </alternativeName>
</protein>
<dbReference type="InterPro" id="IPR000393">
    <property type="entry name" value="NPY5_rcpt"/>
</dbReference>
<name>A0A444V7R2_ACIRT</name>
<feature type="transmembrane region" description="Helical" evidence="17">
    <location>
        <begin position="363"/>
        <end position="381"/>
    </location>
</feature>
<evidence type="ECO:0000256" key="1">
    <source>
        <dbReference type="ARBA" id="ARBA00004651"/>
    </source>
</evidence>
<keyword evidence="8 17" id="KW-0472">Membrane</keyword>
<dbReference type="GO" id="GO:0001602">
    <property type="term" value="F:pancreatic polypeptide receptor activity"/>
    <property type="evidence" value="ECO:0007669"/>
    <property type="project" value="TreeGrafter"/>
</dbReference>